<dbReference type="PANTHER" id="PTHR42789">
    <property type="entry name" value="D-ISOMER SPECIFIC 2-HYDROXYACID DEHYDROGENASE FAMILY PROTEIN (AFU_ORTHOLOGUE AFUA_6G10090)"/>
    <property type="match status" value="1"/>
</dbReference>
<feature type="domain" description="D-isomer specific 2-hydroxyacid dehydrogenase catalytic" evidence="5">
    <location>
        <begin position="22"/>
        <end position="319"/>
    </location>
</feature>
<gene>
    <name evidence="7" type="ORF">CAL20_19630</name>
</gene>
<comment type="similarity">
    <text evidence="1 4">Belongs to the D-isomer specific 2-hydroxyacid dehydrogenase family.</text>
</comment>
<dbReference type="InterPro" id="IPR050857">
    <property type="entry name" value="D-2-hydroxyacid_DH"/>
</dbReference>
<feature type="domain" description="D-isomer specific 2-hydroxyacid dehydrogenase NAD-binding" evidence="6">
    <location>
        <begin position="116"/>
        <end position="287"/>
    </location>
</feature>
<keyword evidence="2 4" id="KW-0560">Oxidoreductase</keyword>
<sequence>MTRIFLTHNRAALRHYYGDRAFQLLTALGDVRFHDSDAETTRDDVIRQAHDCDILVSFRVPAIDAKLMQALPNLAAVCRVAVDIRNIDLDCANRLGILVTRATPGFGPSVAEWIIGVMISMARHIDAASAAYRAGREPVPLMGRELRGATLGIIGYGTIGQYLAKLANGFGMNVLVNDPYAVVDSRSGVQVRSLEDLLAQADFVACLAPATAETANLINLSRFHQMQRSAYFINASRAELVNEQDLLQALDEGLIAGCALDVGSAKDQMPSLRLASHPKVLATPHIGGLTPEASEHQAMDSVRQVQALLAGQIPEPSVNAAHASRARDRFGLALPQV</sequence>
<dbReference type="OrthoDB" id="117809at2"/>
<dbReference type="CDD" id="cd12167">
    <property type="entry name" value="2-Hacid_dh_8"/>
    <property type="match status" value="1"/>
</dbReference>
<dbReference type="AlphaFoldDB" id="A0A261TUG4"/>
<name>A0A261TUG4_9BORD</name>
<dbReference type="SUPFAM" id="SSF51735">
    <property type="entry name" value="NAD(P)-binding Rossmann-fold domains"/>
    <property type="match status" value="1"/>
</dbReference>
<protein>
    <submittedName>
        <fullName evidence="7">Hydroxyacid dehydrogenase</fullName>
    </submittedName>
</protein>
<evidence type="ECO:0000256" key="4">
    <source>
        <dbReference type="RuleBase" id="RU003719"/>
    </source>
</evidence>
<evidence type="ECO:0000259" key="5">
    <source>
        <dbReference type="Pfam" id="PF00389"/>
    </source>
</evidence>
<accession>A0A261TUG4</accession>
<dbReference type="Pfam" id="PF02826">
    <property type="entry name" value="2-Hacid_dh_C"/>
    <property type="match status" value="1"/>
</dbReference>
<keyword evidence="8" id="KW-1185">Reference proteome</keyword>
<comment type="caution">
    <text evidence="7">The sequence shown here is derived from an EMBL/GenBank/DDBJ whole genome shotgun (WGS) entry which is preliminary data.</text>
</comment>
<dbReference type="Proteomes" id="UP000216885">
    <property type="component" value="Unassembled WGS sequence"/>
</dbReference>
<keyword evidence="3" id="KW-0520">NAD</keyword>
<evidence type="ECO:0000256" key="1">
    <source>
        <dbReference type="ARBA" id="ARBA00005854"/>
    </source>
</evidence>
<evidence type="ECO:0000256" key="2">
    <source>
        <dbReference type="ARBA" id="ARBA00023002"/>
    </source>
</evidence>
<dbReference type="EMBL" id="NEVQ01000020">
    <property type="protein sequence ID" value="OZI52877.1"/>
    <property type="molecule type" value="Genomic_DNA"/>
</dbReference>
<dbReference type="InterPro" id="IPR006139">
    <property type="entry name" value="D-isomer_2_OHA_DH_cat_dom"/>
</dbReference>
<dbReference type="Gene3D" id="3.40.50.720">
    <property type="entry name" value="NAD(P)-binding Rossmann-like Domain"/>
    <property type="match status" value="2"/>
</dbReference>
<evidence type="ECO:0000259" key="6">
    <source>
        <dbReference type="Pfam" id="PF02826"/>
    </source>
</evidence>
<dbReference type="GO" id="GO:0016616">
    <property type="term" value="F:oxidoreductase activity, acting on the CH-OH group of donors, NAD or NADP as acceptor"/>
    <property type="evidence" value="ECO:0007669"/>
    <property type="project" value="InterPro"/>
</dbReference>
<dbReference type="GO" id="GO:0051287">
    <property type="term" value="F:NAD binding"/>
    <property type="evidence" value="ECO:0007669"/>
    <property type="project" value="InterPro"/>
</dbReference>
<dbReference type="PANTHER" id="PTHR42789:SF1">
    <property type="entry name" value="D-ISOMER SPECIFIC 2-HYDROXYACID DEHYDROGENASE FAMILY PROTEIN (AFU_ORTHOLOGUE AFUA_6G10090)"/>
    <property type="match status" value="1"/>
</dbReference>
<dbReference type="InterPro" id="IPR006140">
    <property type="entry name" value="D-isomer_DH_NAD-bd"/>
</dbReference>
<evidence type="ECO:0000313" key="8">
    <source>
        <dbReference type="Proteomes" id="UP000216885"/>
    </source>
</evidence>
<dbReference type="Pfam" id="PF00389">
    <property type="entry name" value="2-Hacid_dh"/>
    <property type="match status" value="1"/>
</dbReference>
<evidence type="ECO:0000256" key="3">
    <source>
        <dbReference type="ARBA" id="ARBA00023027"/>
    </source>
</evidence>
<dbReference type="SUPFAM" id="SSF52283">
    <property type="entry name" value="Formate/glycerate dehydrogenase catalytic domain-like"/>
    <property type="match status" value="1"/>
</dbReference>
<organism evidence="7 8">
    <name type="scientific">Bordetella genomosp. 4</name>
    <dbReference type="NCBI Taxonomy" id="463044"/>
    <lineage>
        <taxon>Bacteria</taxon>
        <taxon>Pseudomonadati</taxon>
        <taxon>Pseudomonadota</taxon>
        <taxon>Betaproteobacteria</taxon>
        <taxon>Burkholderiales</taxon>
        <taxon>Alcaligenaceae</taxon>
        <taxon>Bordetella</taxon>
    </lineage>
</organism>
<proteinExistence type="inferred from homology"/>
<reference evidence="7 8" key="1">
    <citation type="submission" date="2017-05" db="EMBL/GenBank/DDBJ databases">
        <title>Complete and WGS of Bordetella genogroups.</title>
        <authorList>
            <person name="Spilker T."/>
            <person name="LiPuma J."/>
        </authorList>
    </citation>
    <scope>NUCLEOTIDE SEQUENCE [LARGE SCALE GENOMIC DNA]</scope>
    <source>
        <strain evidence="7 8">AU9919</strain>
    </source>
</reference>
<dbReference type="InterPro" id="IPR036291">
    <property type="entry name" value="NAD(P)-bd_dom_sf"/>
</dbReference>
<evidence type="ECO:0000313" key="7">
    <source>
        <dbReference type="EMBL" id="OZI52877.1"/>
    </source>
</evidence>
<dbReference type="RefSeq" id="WP_094822762.1">
    <property type="nucleotide sequence ID" value="NZ_NEVO01000014.1"/>
</dbReference>